<keyword evidence="2" id="KW-0812">Transmembrane</keyword>
<evidence type="ECO:0000256" key="3">
    <source>
        <dbReference type="SAM" id="SignalP"/>
    </source>
</evidence>
<evidence type="ECO:0000313" key="4">
    <source>
        <dbReference type="EnsemblMetazoa" id="ACHR008603-PA"/>
    </source>
</evidence>
<evidence type="ECO:0000256" key="2">
    <source>
        <dbReference type="SAM" id="Phobius"/>
    </source>
</evidence>
<proteinExistence type="predicted"/>
<feature type="transmembrane region" description="Helical" evidence="2">
    <location>
        <begin position="210"/>
        <end position="232"/>
    </location>
</feature>
<sequence length="284" mass="32113">MVKWLGLVFLCVVTIFTSLNAAQDVFSILKPVGNPLGSGIRKKLYVTRVGQCAGKKNLPVYVPDMRIAAYNRTNYAVSGEAYFREDIPSYRLSVAIKQCDDIRATINCRPFLSNIVNTDGCALLQATGTMYNEYLKKFRPPLRCPFWNGTYVMEPTLVDDGLVKYLPGSGSTYWEVRMTGRVKERLMYCIVMQLNNHLANMFDMTILSEWLQSVDAISVVFFACGVTLFYLVMNMALRIIALLFWPTVVIIGLLFFRSESFAALVTETVKRVSETALREILPVQ</sequence>
<keyword evidence="5" id="KW-1185">Reference proteome</keyword>
<protein>
    <submittedName>
        <fullName evidence="4">Uncharacterized protein</fullName>
    </submittedName>
</protein>
<dbReference type="AlphaFoldDB" id="A0A182KCW6"/>
<organism evidence="4 5">
    <name type="scientific">Anopheles christyi</name>
    <dbReference type="NCBI Taxonomy" id="43041"/>
    <lineage>
        <taxon>Eukaryota</taxon>
        <taxon>Metazoa</taxon>
        <taxon>Ecdysozoa</taxon>
        <taxon>Arthropoda</taxon>
        <taxon>Hexapoda</taxon>
        <taxon>Insecta</taxon>
        <taxon>Pterygota</taxon>
        <taxon>Neoptera</taxon>
        <taxon>Endopterygota</taxon>
        <taxon>Diptera</taxon>
        <taxon>Nematocera</taxon>
        <taxon>Culicoidea</taxon>
        <taxon>Culicidae</taxon>
        <taxon>Anophelinae</taxon>
        <taxon>Anopheles</taxon>
    </lineage>
</organism>
<evidence type="ECO:0000256" key="1">
    <source>
        <dbReference type="ARBA" id="ARBA00022729"/>
    </source>
</evidence>
<reference evidence="4" key="2">
    <citation type="submission" date="2020-05" db="UniProtKB">
        <authorList>
            <consortium name="EnsemblMetazoa"/>
        </authorList>
    </citation>
    <scope>IDENTIFICATION</scope>
    <source>
        <strain evidence="4">ACHKN1017</strain>
    </source>
</reference>
<feature type="signal peptide" evidence="3">
    <location>
        <begin position="1"/>
        <end position="21"/>
    </location>
</feature>
<dbReference type="EnsemblMetazoa" id="ACHR008603-RA">
    <property type="protein sequence ID" value="ACHR008603-PA"/>
    <property type="gene ID" value="ACHR008603"/>
</dbReference>
<keyword evidence="1 3" id="KW-0732">Signal</keyword>
<dbReference type="InterPro" id="IPR036846">
    <property type="entry name" value="GM2-AP_sf"/>
</dbReference>
<evidence type="ECO:0000313" key="5">
    <source>
        <dbReference type="Proteomes" id="UP000075881"/>
    </source>
</evidence>
<keyword evidence="2" id="KW-0472">Membrane</keyword>
<feature type="chain" id="PRO_5008125358" evidence="3">
    <location>
        <begin position="22"/>
        <end position="284"/>
    </location>
</feature>
<dbReference type="Gene3D" id="2.70.220.10">
    <property type="entry name" value="Ganglioside GM2 activator"/>
    <property type="match status" value="1"/>
</dbReference>
<accession>A0A182KCW6</accession>
<reference evidence="5" key="1">
    <citation type="submission" date="2013-03" db="EMBL/GenBank/DDBJ databases">
        <title>The Genome Sequence of Anopheles christyi ACHKN1017.</title>
        <authorList>
            <consortium name="The Broad Institute Genomics Platform"/>
            <person name="Neafsey D.E."/>
            <person name="Besansky N."/>
            <person name="Walker B."/>
            <person name="Young S.K."/>
            <person name="Zeng Q."/>
            <person name="Gargeya S."/>
            <person name="Fitzgerald M."/>
            <person name="Haas B."/>
            <person name="Abouelleil A."/>
            <person name="Allen A.W."/>
            <person name="Alvarado L."/>
            <person name="Arachchi H.M."/>
            <person name="Berlin A.M."/>
            <person name="Chapman S.B."/>
            <person name="Gainer-Dewar J."/>
            <person name="Goldberg J."/>
            <person name="Griggs A."/>
            <person name="Gujja S."/>
            <person name="Hansen M."/>
            <person name="Howarth C."/>
            <person name="Imamovic A."/>
            <person name="Ireland A."/>
            <person name="Larimer J."/>
            <person name="McCowan C."/>
            <person name="Murphy C."/>
            <person name="Pearson M."/>
            <person name="Poon T.W."/>
            <person name="Priest M."/>
            <person name="Roberts A."/>
            <person name="Saif S."/>
            <person name="Shea T."/>
            <person name="Sisk P."/>
            <person name="Sykes S."/>
            <person name="Wortman J."/>
            <person name="Nusbaum C."/>
            <person name="Birren B."/>
        </authorList>
    </citation>
    <scope>NUCLEOTIDE SEQUENCE [LARGE SCALE GENOMIC DNA]</scope>
    <source>
        <strain evidence="5">ACHKN1017</strain>
    </source>
</reference>
<dbReference type="VEuPathDB" id="VectorBase:ACHR008603"/>
<feature type="transmembrane region" description="Helical" evidence="2">
    <location>
        <begin position="239"/>
        <end position="256"/>
    </location>
</feature>
<keyword evidence="2" id="KW-1133">Transmembrane helix</keyword>
<dbReference type="Proteomes" id="UP000075881">
    <property type="component" value="Unassembled WGS sequence"/>
</dbReference>
<name>A0A182KCW6_9DIPT</name>